<sequence length="140" mass="15502">MNVSVKSGLGPFGLMVLASKNLEEYTSVYFRIFKARQNSNKYVVVMCSDQSRSSLEEDNDKTTYGAFVDINPRQPLSLRALIDHSVVESFGGRGRACITSRVYPKLAMGKNSHLFAFNYGSQSVDVLSLSAWSMKSAQIS</sequence>
<dbReference type="PANTHER" id="PTHR31953">
    <property type="entry name" value="BETA-FRUCTOFURANOSIDASE, INSOLUBLE ISOENZYME CWINV1-RELATED"/>
    <property type="match status" value="1"/>
</dbReference>
<gene>
    <name evidence="5" type="ORF">F2Q68_00032782</name>
</gene>
<evidence type="ECO:0000256" key="2">
    <source>
        <dbReference type="ARBA" id="ARBA00022801"/>
    </source>
</evidence>
<dbReference type="InterPro" id="IPR013189">
    <property type="entry name" value="Glyco_hydro_32_C"/>
</dbReference>
<dbReference type="AlphaFoldDB" id="A0A8S9G849"/>
<comment type="caution">
    <text evidence="5">The sequence shown here is derived from an EMBL/GenBank/DDBJ whole genome shotgun (WGS) entry which is preliminary data.</text>
</comment>
<reference evidence="5" key="1">
    <citation type="submission" date="2019-12" db="EMBL/GenBank/DDBJ databases">
        <title>Genome sequencing and annotation of Brassica cretica.</title>
        <authorList>
            <person name="Studholme D.J."/>
            <person name="Sarris P.F."/>
        </authorList>
    </citation>
    <scope>NUCLEOTIDE SEQUENCE</scope>
    <source>
        <strain evidence="5">PFS-001/15</strain>
        <tissue evidence="5">Leaf</tissue>
    </source>
</reference>
<accession>A0A8S9G849</accession>
<dbReference type="InterPro" id="IPR050551">
    <property type="entry name" value="Fructan_Metab_Enzymes"/>
</dbReference>
<organism evidence="5 6">
    <name type="scientific">Brassica cretica</name>
    <name type="common">Mustard</name>
    <dbReference type="NCBI Taxonomy" id="69181"/>
    <lineage>
        <taxon>Eukaryota</taxon>
        <taxon>Viridiplantae</taxon>
        <taxon>Streptophyta</taxon>
        <taxon>Embryophyta</taxon>
        <taxon>Tracheophyta</taxon>
        <taxon>Spermatophyta</taxon>
        <taxon>Magnoliopsida</taxon>
        <taxon>eudicotyledons</taxon>
        <taxon>Gunneridae</taxon>
        <taxon>Pentapetalae</taxon>
        <taxon>rosids</taxon>
        <taxon>malvids</taxon>
        <taxon>Brassicales</taxon>
        <taxon>Brassicaceae</taxon>
        <taxon>Brassiceae</taxon>
        <taxon>Brassica</taxon>
    </lineage>
</organism>
<evidence type="ECO:0000259" key="4">
    <source>
        <dbReference type="Pfam" id="PF08244"/>
    </source>
</evidence>
<dbReference type="SUPFAM" id="SSF49899">
    <property type="entry name" value="Concanavalin A-like lectins/glucanases"/>
    <property type="match status" value="1"/>
</dbReference>
<protein>
    <recommendedName>
        <fullName evidence="4">Glycosyl hydrolase family 32 C-terminal domain-containing protein</fullName>
    </recommendedName>
</protein>
<feature type="domain" description="Glycosyl hydrolase family 32 C-terminal" evidence="4">
    <location>
        <begin position="3"/>
        <end position="133"/>
    </location>
</feature>
<evidence type="ECO:0000256" key="1">
    <source>
        <dbReference type="ARBA" id="ARBA00009902"/>
    </source>
</evidence>
<proteinExistence type="inferred from homology"/>
<keyword evidence="2" id="KW-0378">Hydrolase</keyword>
<evidence type="ECO:0000256" key="3">
    <source>
        <dbReference type="ARBA" id="ARBA00023295"/>
    </source>
</evidence>
<comment type="similarity">
    <text evidence="1">Belongs to the glycosyl hydrolase 32 family.</text>
</comment>
<dbReference type="EMBL" id="QGKW02002005">
    <property type="protein sequence ID" value="KAF2541479.1"/>
    <property type="molecule type" value="Genomic_DNA"/>
</dbReference>
<dbReference type="Pfam" id="PF08244">
    <property type="entry name" value="Glyco_hydro_32C"/>
    <property type="match status" value="1"/>
</dbReference>
<evidence type="ECO:0000313" key="6">
    <source>
        <dbReference type="Proteomes" id="UP000712281"/>
    </source>
</evidence>
<keyword evidence="3" id="KW-0326">Glycosidase</keyword>
<dbReference type="FunFam" id="2.60.120.560:FF:000002">
    <property type="entry name" value="Beta-fructofuranosidase, insoluble isoenzyme CWINV1"/>
    <property type="match status" value="1"/>
</dbReference>
<dbReference type="Proteomes" id="UP000712281">
    <property type="component" value="Unassembled WGS sequence"/>
</dbReference>
<dbReference type="InterPro" id="IPR013320">
    <property type="entry name" value="ConA-like_dom_sf"/>
</dbReference>
<dbReference type="Gene3D" id="2.60.120.560">
    <property type="entry name" value="Exo-inulinase, domain 1"/>
    <property type="match status" value="1"/>
</dbReference>
<dbReference type="GO" id="GO:0016798">
    <property type="term" value="F:hydrolase activity, acting on glycosyl bonds"/>
    <property type="evidence" value="ECO:0007669"/>
    <property type="project" value="UniProtKB-KW"/>
</dbReference>
<name>A0A8S9G849_BRACR</name>
<evidence type="ECO:0000313" key="5">
    <source>
        <dbReference type="EMBL" id="KAF2541479.1"/>
    </source>
</evidence>